<dbReference type="InterPro" id="IPR014144">
    <property type="entry name" value="LigD_PE_domain"/>
</dbReference>
<protein>
    <submittedName>
        <fullName evidence="3">3'-phosphoesterase</fullName>
    </submittedName>
</protein>
<dbReference type="Proteomes" id="UP000184233">
    <property type="component" value="Unassembled WGS sequence"/>
</dbReference>
<dbReference type="AlphaFoldDB" id="A0A1M3KZ03"/>
<name>A0A1M3KZ03_9BACT</name>
<dbReference type="STRING" id="1895771.BGO89_07195"/>
<comment type="caution">
    <text evidence="3">The sequence shown here is derived from an EMBL/GenBank/DDBJ whole genome shotgun (WGS) entry which is preliminary data.</text>
</comment>
<proteinExistence type="predicted"/>
<feature type="region of interest" description="Disordered" evidence="1">
    <location>
        <begin position="183"/>
        <end position="207"/>
    </location>
</feature>
<evidence type="ECO:0000313" key="3">
    <source>
        <dbReference type="EMBL" id="OJX57748.1"/>
    </source>
</evidence>
<evidence type="ECO:0000259" key="2">
    <source>
        <dbReference type="Pfam" id="PF13298"/>
    </source>
</evidence>
<dbReference type="EMBL" id="MKVH01000021">
    <property type="protein sequence ID" value="OJX57748.1"/>
    <property type="molecule type" value="Genomic_DNA"/>
</dbReference>
<feature type="domain" description="DNA ligase D 3'-phosphoesterase" evidence="2">
    <location>
        <begin position="34"/>
        <end position="150"/>
    </location>
</feature>
<sequence>MSLRTYTKKRTFTKTPEPQGAVERSHKALRFVVQKHDASRLHYDFRLELDGVLKSWAVPKGPSLRPSDKRLAVMVEDHPYDYRTFEGVIPEGNYGAGTVLVWDEGTYEPVEAAGKSIPAQQTAMNHGLREGSVVIELHGTKLKGAFSLVRMHGSGGNNWLLVKKDDDYAKDIDVTRKTRSVISGKNLDEVGGRKRRKPSHTARDAKE</sequence>
<accession>A0A1M3KZ03</accession>
<evidence type="ECO:0000313" key="4">
    <source>
        <dbReference type="Proteomes" id="UP000184233"/>
    </source>
</evidence>
<dbReference type="Pfam" id="PF13298">
    <property type="entry name" value="LigD_N"/>
    <property type="match status" value="1"/>
</dbReference>
<dbReference type="PANTHER" id="PTHR39465:SF1">
    <property type="entry name" value="DNA LIGASE D 3'-PHOSPHOESTERASE DOMAIN-CONTAINING PROTEIN"/>
    <property type="match status" value="1"/>
</dbReference>
<dbReference type="NCBIfam" id="TIGR02777">
    <property type="entry name" value="LigD_PE_dom"/>
    <property type="match status" value="1"/>
</dbReference>
<dbReference type="PANTHER" id="PTHR39465">
    <property type="entry name" value="DNA LIGASE D, 3'-PHOSPHOESTERASE DOMAIN"/>
    <property type="match status" value="1"/>
</dbReference>
<gene>
    <name evidence="3" type="ORF">BGO89_07195</name>
</gene>
<reference evidence="3 4" key="1">
    <citation type="submission" date="2016-09" db="EMBL/GenBank/DDBJ databases">
        <title>Genome-resolved meta-omics ties microbial dynamics to process performance in biotechnology for thiocyanate degradation.</title>
        <authorList>
            <person name="Kantor R.S."/>
            <person name="Huddy R.J."/>
            <person name="Iyer R."/>
            <person name="Thomas B.C."/>
            <person name="Brown C.T."/>
            <person name="Anantharaman K."/>
            <person name="Tringe S."/>
            <person name="Hettich R.L."/>
            <person name="Harrison S.T."/>
            <person name="Banfield J.F."/>
        </authorList>
    </citation>
    <scope>NUCLEOTIDE SEQUENCE [LARGE SCALE GENOMIC DNA]</scope>
    <source>
        <strain evidence="3">59-99</strain>
    </source>
</reference>
<organism evidence="3 4">
    <name type="scientific">Candidatus Kapaibacterium thiocyanatum</name>
    <dbReference type="NCBI Taxonomy" id="1895771"/>
    <lineage>
        <taxon>Bacteria</taxon>
        <taxon>Pseudomonadati</taxon>
        <taxon>Candidatus Kapaibacteriota</taxon>
        <taxon>Candidatus Kapaibacteriia</taxon>
        <taxon>Candidatus Kapaibacteriales</taxon>
        <taxon>Candidatus Kapaibacteriaceae</taxon>
        <taxon>Candidatus Kapaibacterium</taxon>
    </lineage>
</organism>
<evidence type="ECO:0000256" key="1">
    <source>
        <dbReference type="SAM" id="MobiDB-lite"/>
    </source>
</evidence>